<accession>A0AC34G897</accession>
<dbReference type="WBParaSite" id="ES5_v2.g25752.t1">
    <property type="protein sequence ID" value="ES5_v2.g25752.t1"/>
    <property type="gene ID" value="ES5_v2.g25752"/>
</dbReference>
<sequence length="106" mass="12396">MGNSNSSRKNYFAVLGVSPYASDKEIKKAFHKLSLKYHPDRNMTPEAISKMKEINEAYHVLYKSKNEQRYEAVDPRVVEENLRMSEEINKSKFHVVTPSLFQLQIF</sequence>
<reference evidence="2" key="1">
    <citation type="submission" date="2022-11" db="UniProtKB">
        <authorList>
            <consortium name="WormBaseParasite"/>
        </authorList>
    </citation>
    <scope>IDENTIFICATION</scope>
</reference>
<protein>
    <submittedName>
        <fullName evidence="2">J domain-containing protein</fullName>
    </submittedName>
</protein>
<proteinExistence type="predicted"/>
<organism evidence="1 2">
    <name type="scientific">Panagrolaimus sp. ES5</name>
    <dbReference type="NCBI Taxonomy" id="591445"/>
    <lineage>
        <taxon>Eukaryota</taxon>
        <taxon>Metazoa</taxon>
        <taxon>Ecdysozoa</taxon>
        <taxon>Nematoda</taxon>
        <taxon>Chromadorea</taxon>
        <taxon>Rhabditida</taxon>
        <taxon>Tylenchina</taxon>
        <taxon>Panagrolaimomorpha</taxon>
        <taxon>Panagrolaimoidea</taxon>
        <taxon>Panagrolaimidae</taxon>
        <taxon>Panagrolaimus</taxon>
    </lineage>
</organism>
<name>A0AC34G897_9BILA</name>
<evidence type="ECO:0000313" key="1">
    <source>
        <dbReference type="Proteomes" id="UP000887579"/>
    </source>
</evidence>
<evidence type="ECO:0000313" key="2">
    <source>
        <dbReference type="WBParaSite" id="ES5_v2.g25752.t1"/>
    </source>
</evidence>
<dbReference type="Proteomes" id="UP000887579">
    <property type="component" value="Unplaced"/>
</dbReference>